<comment type="caution">
    <text evidence="4">The sequence shown here is derived from an EMBL/GenBank/DDBJ whole genome shotgun (WGS) entry which is preliminary data.</text>
</comment>
<gene>
    <name evidence="4" type="ORF">ACFOND_04410</name>
</gene>
<evidence type="ECO:0000259" key="3">
    <source>
        <dbReference type="Pfam" id="PF02826"/>
    </source>
</evidence>
<evidence type="ECO:0000313" key="4">
    <source>
        <dbReference type="EMBL" id="MFC3700875.1"/>
    </source>
</evidence>
<evidence type="ECO:0000256" key="1">
    <source>
        <dbReference type="ARBA" id="ARBA00023002"/>
    </source>
</evidence>
<dbReference type="Proteomes" id="UP001595710">
    <property type="component" value="Unassembled WGS sequence"/>
</dbReference>
<reference evidence="5" key="1">
    <citation type="journal article" date="2019" name="Int. J. Syst. Evol. Microbiol.">
        <title>The Global Catalogue of Microorganisms (GCM) 10K type strain sequencing project: providing services to taxonomists for standard genome sequencing and annotation.</title>
        <authorList>
            <consortium name="The Broad Institute Genomics Platform"/>
            <consortium name="The Broad Institute Genome Sequencing Center for Infectious Disease"/>
            <person name="Wu L."/>
            <person name="Ma J."/>
        </authorList>
    </citation>
    <scope>NUCLEOTIDE SEQUENCE [LARGE SCALE GENOMIC DNA]</scope>
    <source>
        <strain evidence="5">CECT 8288</strain>
    </source>
</reference>
<feature type="domain" description="D-isomer specific 2-hydroxyacid dehydrogenase NAD-binding" evidence="3">
    <location>
        <begin position="109"/>
        <end position="279"/>
    </location>
</feature>
<sequence length="314" mass="34923">MNNPIALVGELNEQQTNHWLNLLNNAMPGENIIAFEQLTEQQKQECEIAIVANPEPKDIAQLPNLVWLHSLWAGVEKLVAAFKNSSLNIVRLIDPNLTNAMSEAVLTWTLYLHRDMPHYIAAQKKCSWQSKPYTLPNERTVGVLGLGELGKTAAERLANNNFNVLGWSRSQKNAKGVTTFHGEDGLNQVLAASDILVILVPLTENTHNLINSKRIALMKPSSSIINFARGAIIETDSLLDALNKNKLNHAVLDVFEQEPLPEQSSLWQHEKITVLPHISAQTNPKSASEIVAKNIRTYRETNTVPPTVNLKVGY</sequence>
<accession>A0ABV7WNH1</accession>
<keyword evidence="5" id="KW-1185">Reference proteome</keyword>
<dbReference type="SUPFAM" id="SSF52283">
    <property type="entry name" value="Formate/glycerate dehydrogenase catalytic domain-like"/>
    <property type="match status" value="1"/>
</dbReference>
<keyword evidence="1" id="KW-0560">Oxidoreductase</keyword>
<protein>
    <submittedName>
        <fullName evidence="4">2-hydroxyacid dehydrogenase</fullName>
    </submittedName>
</protein>
<dbReference type="SUPFAM" id="SSF51735">
    <property type="entry name" value="NAD(P)-binding Rossmann-fold domains"/>
    <property type="match status" value="1"/>
</dbReference>
<dbReference type="RefSeq" id="WP_290280421.1">
    <property type="nucleotide sequence ID" value="NZ_JAUFQI010000001.1"/>
</dbReference>
<dbReference type="InterPro" id="IPR006140">
    <property type="entry name" value="D-isomer_DH_NAD-bd"/>
</dbReference>
<organism evidence="4 5">
    <name type="scientific">Reinekea marina</name>
    <dbReference type="NCBI Taxonomy" id="1310421"/>
    <lineage>
        <taxon>Bacteria</taxon>
        <taxon>Pseudomonadati</taxon>
        <taxon>Pseudomonadota</taxon>
        <taxon>Gammaproteobacteria</taxon>
        <taxon>Oceanospirillales</taxon>
        <taxon>Saccharospirillaceae</taxon>
        <taxon>Reinekea</taxon>
    </lineage>
</organism>
<dbReference type="EMBL" id="JBHRYN010000007">
    <property type="protein sequence ID" value="MFC3700875.1"/>
    <property type="molecule type" value="Genomic_DNA"/>
</dbReference>
<dbReference type="InterPro" id="IPR036291">
    <property type="entry name" value="NAD(P)-bd_dom_sf"/>
</dbReference>
<dbReference type="Pfam" id="PF02826">
    <property type="entry name" value="2-Hacid_dh_C"/>
    <property type="match status" value="1"/>
</dbReference>
<evidence type="ECO:0000256" key="2">
    <source>
        <dbReference type="ARBA" id="ARBA00023027"/>
    </source>
</evidence>
<evidence type="ECO:0000313" key="5">
    <source>
        <dbReference type="Proteomes" id="UP001595710"/>
    </source>
</evidence>
<keyword evidence="2" id="KW-0520">NAD</keyword>
<dbReference type="PANTHER" id="PTHR43333">
    <property type="entry name" value="2-HACID_DH_C DOMAIN-CONTAINING PROTEIN"/>
    <property type="match status" value="1"/>
</dbReference>
<dbReference type="Gene3D" id="3.40.50.720">
    <property type="entry name" value="NAD(P)-binding Rossmann-like Domain"/>
    <property type="match status" value="2"/>
</dbReference>
<proteinExistence type="predicted"/>
<dbReference type="CDD" id="cd12164">
    <property type="entry name" value="GDH_like_2"/>
    <property type="match status" value="1"/>
</dbReference>
<dbReference type="PANTHER" id="PTHR43333:SF1">
    <property type="entry name" value="D-ISOMER SPECIFIC 2-HYDROXYACID DEHYDROGENASE NAD-BINDING DOMAIN-CONTAINING PROTEIN"/>
    <property type="match status" value="1"/>
</dbReference>
<name>A0ABV7WNH1_9GAMM</name>